<reference evidence="2 3" key="1">
    <citation type="submission" date="2017-08" db="EMBL/GenBank/DDBJ databases">
        <title>Genomic and metabolic characterisation of spoilage-associated Pseudomonas species.</title>
        <authorList>
            <person name="Stanborough T."/>
            <person name="Fegan N."/>
            <person name="Powell S.M."/>
            <person name="Singh T."/>
            <person name="Tamplin M.L."/>
            <person name="Chandry P.S."/>
        </authorList>
    </citation>
    <scope>NUCLEOTIDE SEQUENCE [LARGE SCALE GENOMIC DNA]</scope>
    <source>
        <strain evidence="2 3">L1802</strain>
    </source>
</reference>
<gene>
    <name evidence="2" type="ORF">CJF39_15135</name>
</gene>
<dbReference type="OrthoDB" id="7032814at2"/>
<dbReference type="Proteomes" id="UP000215788">
    <property type="component" value="Unassembled WGS sequence"/>
</dbReference>
<proteinExistence type="predicted"/>
<name>A0A266N9F5_9PSED</name>
<dbReference type="EMBL" id="NQKI01000024">
    <property type="protein sequence ID" value="OZY58597.1"/>
    <property type="molecule type" value="Genomic_DNA"/>
</dbReference>
<feature type="compositionally biased region" description="Low complexity" evidence="1">
    <location>
        <begin position="14"/>
        <end position="31"/>
    </location>
</feature>
<accession>A0A266N9F5</accession>
<dbReference type="RefSeq" id="WP_094994150.1">
    <property type="nucleotide sequence ID" value="NZ_NQKI01000024.1"/>
</dbReference>
<evidence type="ECO:0000256" key="1">
    <source>
        <dbReference type="SAM" id="MobiDB-lite"/>
    </source>
</evidence>
<dbReference type="AlphaFoldDB" id="A0A266N9F5"/>
<evidence type="ECO:0000313" key="3">
    <source>
        <dbReference type="Proteomes" id="UP000215788"/>
    </source>
</evidence>
<comment type="caution">
    <text evidence="2">The sequence shown here is derived from an EMBL/GenBank/DDBJ whole genome shotgun (WGS) entry which is preliminary data.</text>
</comment>
<sequence length="129" mass="13715">MPAPEFKTQIPGEPLATTTPATSTGATTQTPVVPTYTAKHNGGGRWKVWYTPTEGHADWFSDFIGVSREEAEAEVIRLTEGGAPLVLDPLRTLDAKPASQATSTLDATTLKQPVLTGEGWLCPEPVVKG</sequence>
<evidence type="ECO:0000313" key="2">
    <source>
        <dbReference type="EMBL" id="OZY58597.1"/>
    </source>
</evidence>
<organism evidence="2 3">
    <name type="scientific">Pseudomonas lundensis</name>
    <dbReference type="NCBI Taxonomy" id="86185"/>
    <lineage>
        <taxon>Bacteria</taxon>
        <taxon>Pseudomonadati</taxon>
        <taxon>Pseudomonadota</taxon>
        <taxon>Gammaproteobacteria</taxon>
        <taxon>Pseudomonadales</taxon>
        <taxon>Pseudomonadaceae</taxon>
        <taxon>Pseudomonas</taxon>
    </lineage>
</organism>
<protein>
    <submittedName>
        <fullName evidence="2">Uncharacterized protein</fullName>
    </submittedName>
</protein>
<feature type="region of interest" description="Disordered" evidence="1">
    <location>
        <begin position="1"/>
        <end position="36"/>
    </location>
</feature>